<protein>
    <recommendedName>
        <fullName evidence="1">Glycosyltransferase 2-like domain-containing protein</fullName>
    </recommendedName>
</protein>
<dbReference type="PANTHER" id="PTHR43179:SF7">
    <property type="entry name" value="RHAMNOSYLTRANSFERASE WBBL"/>
    <property type="match status" value="1"/>
</dbReference>
<dbReference type="CDD" id="cd04186">
    <property type="entry name" value="GT_2_like_c"/>
    <property type="match status" value="1"/>
</dbReference>
<dbReference type="SUPFAM" id="SSF53448">
    <property type="entry name" value="Nucleotide-diphospho-sugar transferases"/>
    <property type="match status" value="1"/>
</dbReference>
<reference evidence="2 3" key="1">
    <citation type="journal article" date="2014" name="Genome Announc.">
        <title>Draft Genome Sequence of the Algicidal Bacterium Mangrovimonas yunxiaonensis Strain LY01.</title>
        <authorList>
            <person name="Li Y."/>
            <person name="Zhu H."/>
            <person name="Li C."/>
            <person name="Zhang H."/>
            <person name="Chen Z."/>
            <person name="Zheng W."/>
            <person name="Xu H."/>
            <person name="Zheng T."/>
        </authorList>
    </citation>
    <scope>NUCLEOTIDE SEQUENCE [LARGE SCALE GENOMIC DNA]</scope>
    <source>
        <strain evidence="2 3">LY01</strain>
    </source>
</reference>
<evidence type="ECO:0000313" key="3">
    <source>
        <dbReference type="Proteomes" id="UP000028521"/>
    </source>
</evidence>
<accession>A0A084TJ52</accession>
<dbReference type="InterPro" id="IPR001173">
    <property type="entry name" value="Glyco_trans_2-like"/>
</dbReference>
<evidence type="ECO:0000259" key="1">
    <source>
        <dbReference type="Pfam" id="PF00535"/>
    </source>
</evidence>
<dbReference type="EMBL" id="JPFK01000007">
    <property type="protein sequence ID" value="KFB00738.1"/>
    <property type="molecule type" value="Genomic_DNA"/>
</dbReference>
<dbReference type="STRING" id="1197477.IA57_09770"/>
<dbReference type="eggNOG" id="COG1216">
    <property type="taxonomic scope" value="Bacteria"/>
</dbReference>
<dbReference type="AlphaFoldDB" id="A0A084TJ52"/>
<gene>
    <name evidence="2" type="ORF">IA57_09770</name>
</gene>
<organism evidence="2 3">
    <name type="scientific">Mangrovimonas yunxiaonensis</name>
    <dbReference type="NCBI Taxonomy" id="1197477"/>
    <lineage>
        <taxon>Bacteria</taxon>
        <taxon>Pseudomonadati</taxon>
        <taxon>Bacteroidota</taxon>
        <taxon>Flavobacteriia</taxon>
        <taxon>Flavobacteriales</taxon>
        <taxon>Flavobacteriaceae</taxon>
        <taxon>Mangrovimonas</taxon>
    </lineage>
</organism>
<dbReference type="Gene3D" id="3.90.550.10">
    <property type="entry name" value="Spore Coat Polysaccharide Biosynthesis Protein SpsA, Chain A"/>
    <property type="match status" value="1"/>
</dbReference>
<reference evidence="3" key="2">
    <citation type="submission" date="2014-07" db="EMBL/GenBank/DDBJ databases">
        <title>Genome sequence of Mangrovimonas yunxiaonensis.</title>
        <authorList>
            <person name="Li Y."/>
            <person name="Zheng T."/>
        </authorList>
    </citation>
    <scope>NUCLEOTIDE SEQUENCE [LARGE SCALE GENOMIC DNA]</scope>
    <source>
        <strain evidence="3">LY01</strain>
    </source>
</reference>
<comment type="caution">
    <text evidence="2">The sequence shown here is derived from an EMBL/GenBank/DDBJ whole genome shotgun (WGS) entry which is preliminary data.</text>
</comment>
<dbReference type="Pfam" id="PF00535">
    <property type="entry name" value="Glycos_transf_2"/>
    <property type="match status" value="1"/>
</dbReference>
<feature type="domain" description="Glycosyltransferase 2-like" evidence="1">
    <location>
        <begin position="8"/>
        <end position="175"/>
    </location>
</feature>
<dbReference type="PANTHER" id="PTHR43179">
    <property type="entry name" value="RHAMNOSYLTRANSFERASE WBBL"/>
    <property type="match status" value="1"/>
</dbReference>
<sequence>MYSQKIYIIIVSYNGMNWIDQCLKSCGDYPVIVVDNASADDTVGFIEQQFPNVTLLKQDTNLGFGQANNLGVSYALNHGAKQVFLLNQDAYLEETTITQMVEVHKQYPEYGVLSPMHLNGRGDTLDYNFLNYIKRSKTFLTDCFLPQKSTNKNHLVEIEFVNAALWLISKECLKEVGGFNPYFFLYGEDRDYINRVHYKGFKLGVVLNTFGYHDRVQKDSISKSQKIDTTLFEVQLLNPASKVNFKDESIILYKSFIKNLFRLKFNNCKRILKKLNVLRSNLNELETYSSLSKSNKKFLYIK</sequence>
<name>A0A084TJ52_9FLAO</name>
<dbReference type="Proteomes" id="UP000028521">
    <property type="component" value="Unassembled WGS sequence"/>
</dbReference>
<keyword evidence="3" id="KW-1185">Reference proteome</keyword>
<dbReference type="InterPro" id="IPR029044">
    <property type="entry name" value="Nucleotide-diphossugar_trans"/>
</dbReference>
<evidence type="ECO:0000313" key="2">
    <source>
        <dbReference type="EMBL" id="KFB00738.1"/>
    </source>
</evidence>
<proteinExistence type="predicted"/>